<dbReference type="EMBL" id="FZQA01000001">
    <property type="protein sequence ID" value="SNT67908.1"/>
    <property type="molecule type" value="Genomic_DNA"/>
</dbReference>
<dbReference type="Gene3D" id="3.30.70.100">
    <property type="match status" value="1"/>
</dbReference>
<dbReference type="InterPro" id="IPR001792">
    <property type="entry name" value="Acylphosphatase-like_dom"/>
</dbReference>
<dbReference type="PANTHER" id="PTHR47268:SF4">
    <property type="entry name" value="ACYLPHOSPHATASE"/>
    <property type="match status" value="1"/>
</dbReference>
<evidence type="ECO:0000259" key="6">
    <source>
        <dbReference type="PROSITE" id="PS51160"/>
    </source>
</evidence>
<evidence type="ECO:0000256" key="5">
    <source>
        <dbReference type="RuleBase" id="RU004168"/>
    </source>
</evidence>
<dbReference type="AlphaFoldDB" id="A0A239PJF1"/>
<dbReference type="PRINTS" id="PR00112">
    <property type="entry name" value="ACYLPHPHTASE"/>
</dbReference>
<dbReference type="EC" id="3.6.1.7" evidence="2 4"/>
<comment type="similarity">
    <text evidence="1 5">Belongs to the acylphosphatase family.</text>
</comment>
<organism evidence="7 8">
    <name type="scientific">Amphiplicatus metriothermophilus</name>
    <dbReference type="NCBI Taxonomy" id="1519374"/>
    <lineage>
        <taxon>Bacteria</taxon>
        <taxon>Pseudomonadati</taxon>
        <taxon>Pseudomonadota</taxon>
        <taxon>Alphaproteobacteria</taxon>
        <taxon>Parvularculales</taxon>
        <taxon>Parvularculaceae</taxon>
        <taxon>Amphiplicatus</taxon>
    </lineage>
</organism>
<evidence type="ECO:0000313" key="8">
    <source>
        <dbReference type="Proteomes" id="UP000198346"/>
    </source>
</evidence>
<dbReference type="Proteomes" id="UP000198346">
    <property type="component" value="Unassembled WGS sequence"/>
</dbReference>
<dbReference type="RefSeq" id="WP_089410905.1">
    <property type="nucleotide sequence ID" value="NZ_FZQA01000001.1"/>
</dbReference>
<evidence type="ECO:0000313" key="7">
    <source>
        <dbReference type="EMBL" id="SNT67908.1"/>
    </source>
</evidence>
<comment type="catalytic activity">
    <reaction evidence="3 4">
        <text>an acyl phosphate + H2O = a carboxylate + phosphate + H(+)</text>
        <dbReference type="Rhea" id="RHEA:14965"/>
        <dbReference type="ChEBI" id="CHEBI:15377"/>
        <dbReference type="ChEBI" id="CHEBI:15378"/>
        <dbReference type="ChEBI" id="CHEBI:29067"/>
        <dbReference type="ChEBI" id="CHEBI:43474"/>
        <dbReference type="ChEBI" id="CHEBI:59918"/>
        <dbReference type="EC" id="3.6.1.7"/>
    </reaction>
</comment>
<keyword evidence="8" id="KW-1185">Reference proteome</keyword>
<dbReference type="InterPro" id="IPR036046">
    <property type="entry name" value="Acylphosphatase-like_dom_sf"/>
</dbReference>
<dbReference type="SUPFAM" id="SSF54975">
    <property type="entry name" value="Acylphosphatase/BLUF domain-like"/>
    <property type="match status" value="1"/>
</dbReference>
<dbReference type="GO" id="GO:0003998">
    <property type="term" value="F:acylphosphatase activity"/>
    <property type="evidence" value="ECO:0007669"/>
    <property type="project" value="UniProtKB-EC"/>
</dbReference>
<dbReference type="Pfam" id="PF00708">
    <property type="entry name" value="Acylphosphatase"/>
    <property type="match status" value="1"/>
</dbReference>
<keyword evidence="4" id="KW-0378">Hydrolase</keyword>
<feature type="active site" evidence="4">
    <location>
        <position position="40"/>
    </location>
</feature>
<accession>A0A239PJF1</accession>
<dbReference type="InterPro" id="IPR020456">
    <property type="entry name" value="Acylphosphatase"/>
</dbReference>
<feature type="active site" evidence="4">
    <location>
        <position position="22"/>
    </location>
</feature>
<protein>
    <recommendedName>
        <fullName evidence="2 4">acylphosphatase</fullName>
        <ecNumber evidence="2 4">3.6.1.7</ecNumber>
    </recommendedName>
</protein>
<evidence type="ECO:0000256" key="1">
    <source>
        <dbReference type="ARBA" id="ARBA00005614"/>
    </source>
</evidence>
<reference evidence="7 8" key="1">
    <citation type="submission" date="2017-07" db="EMBL/GenBank/DDBJ databases">
        <authorList>
            <person name="Sun Z.S."/>
            <person name="Albrecht U."/>
            <person name="Echele G."/>
            <person name="Lee C.C."/>
        </authorList>
    </citation>
    <scope>NUCLEOTIDE SEQUENCE [LARGE SCALE GENOMIC DNA]</scope>
    <source>
        <strain evidence="7 8">CGMCC 1.12710</strain>
    </source>
</reference>
<dbReference type="PANTHER" id="PTHR47268">
    <property type="entry name" value="ACYLPHOSPHATASE"/>
    <property type="match status" value="1"/>
</dbReference>
<dbReference type="OrthoDB" id="5295388at2"/>
<dbReference type="PROSITE" id="PS00151">
    <property type="entry name" value="ACYLPHOSPHATASE_2"/>
    <property type="match status" value="1"/>
</dbReference>
<evidence type="ECO:0000256" key="2">
    <source>
        <dbReference type="ARBA" id="ARBA00012150"/>
    </source>
</evidence>
<name>A0A239PJF1_9PROT</name>
<evidence type="ECO:0000256" key="3">
    <source>
        <dbReference type="ARBA" id="ARBA00047645"/>
    </source>
</evidence>
<dbReference type="InterPro" id="IPR017968">
    <property type="entry name" value="Acylphosphatase_CS"/>
</dbReference>
<evidence type="ECO:0000256" key="4">
    <source>
        <dbReference type="PROSITE-ProRule" id="PRU00520"/>
    </source>
</evidence>
<sequence>MAEDRVSVRLVIRGRVQGVGYRAWVGREARAGGLDGWARNRADGSVEALVSGAPERTRAFIEKAWRGPPAARVTAIDQTLAEAPVEPGFRILPTV</sequence>
<dbReference type="PROSITE" id="PS51160">
    <property type="entry name" value="ACYLPHOSPHATASE_3"/>
    <property type="match status" value="1"/>
</dbReference>
<gene>
    <name evidence="7" type="ORF">SAMN06297382_0401</name>
</gene>
<feature type="domain" description="Acylphosphatase-like" evidence="6">
    <location>
        <begin position="7"/>
        <end position="93"/>
    </location>
</feature>
<proteinExistence type="inferred from homology"/>